<keyword evidence="1" id="KW-0472">Membrane</keyword>
<evidence type="ECO:0000256" key="1">
    <source>
        <dbReference type="SAM" id="Phobius"/>
    </source>
</evidence>
<protein>
    <submittedName>
        <fullName evidence="2">Uncharacterized protein</fullName>
    </submittedName>
</protein>
<proteinExistence type="predicted"/>
<reference evidence="2" key="1">
    <citation type="journal article" date="2014" name="Front. Microbiol.">
        <title>High frequency of phylogenetically diverse reductive dehalogenase-homologous genes in deep subseafloor sedimentary metagenomes.</title>
        <authorList>
            <person name="Kawai M."/>
            <person name="Futagami T."/>
            <person name="Toyoda A."/>
            <person name="Takaki Y."/>
            <person name="Nishi S."/>
            <person name="Hori S."/>
            <person name="Arai W."/>
            <person name="Tsubouchi T."/>
            <person name="Morono Y."/>
            <person name="Uchiyama I."/>
            <person name="Ito T."/>
            <person name="Fujiyama A."/>
            <person name="Inagaki F."/>
            <person name="Takami H."/>
        </authorList>
    </citation>
    <scope>NUCLEOTIDE SEQUENCE</scope>
    <source>
        <strain evidence="2">Expedition CK06-06</strain>
    </source>
</reference>
<feature type="non-terminal residue" evidence="2">
    <location>
        <position position="1"/>
    </location>
</feature>
<keyword evidence="1" id="KW-0812">Transmembrane</keyword>
<gene>
    <name evidence="2" type="ORF">S12H4_51440</name>
</gene>
<name>X1VAS9_9ZZZZ</name>
<feature type="transmembrane region" description="Helical" evidence="1">
    <location>
        <begin position="42"/>
        <end position="63"/>
    </location>
</feature>
<organism evidence="2">
    <name type="scientific">marine sediment metagenome</name>
    <dbReference type="NCBI Taxonomy" id="412755"/>
    <lineage>
        <taxon>unclassified sequences</taxon>
        <taxon>metagenomes</taxon>
        <taxon>ecological metagenomes</taxon>
    </lineage>
</organism>
<keyword evidence="1" id="KW-1133">Transmembrane helix</keyword>
<accession>X1VAS9</accession>
<sequence length="67" mass="7380">SEEYWERPLTPAETLEGMSEDELRDYLDKIAQEEVPLGLPSWLPWAIIGGVVVVGGGVAAIALTRRE</sequence>
<dbReference type="AlphaFoldDB" id="X1VAS9"/>
<evidence type="ECO:0000313" key="2">
    <source>
        <dbReference type="EMBL" id="GAJ13962.1"/>
    </source>
</evidence>
<comment type="caution">
    <text evidence="2">The sequence shown here is derived from an EMBL/GenBank/DDBJ whole genome shotgun (WGS) entry which is preliminary data.</text>
</comment>
<dbReference type="EMBL" id="BARW01032509">
    <property type="protein sequence ID" value="GAJ13962.1"/>
    <property type="molecule type" value="Genomic_DNA"/>
</dbReference>